<reference evidence="3 4" key="1">
    <citation type="submission" date="2019-03" db="EMBL/GenBank/DDBJ databases">
        <title>Genomic Encyclopedia of Type Strains, Phase III (KMG-III): the genomes of soil and plant-associated and newly described type strains.</title>
        <authorList>
            <person name="Whitman W."/>
        </authorList>
    </citation>
    <scope>NUCLEOTIDE SEQUENCE [LARGE SCALE GENOMIC DNA]</scope>
    <source>
        <strain evidence="3 4">CECT 8301</strain>
    </source>
</reference>
<proteinExistence type="predicted"/>
<keyword evidence="1" id="KW-0732">Signal</keyword>
<sequence length="302" mass="33652">MKNVKNSILGLCLAAMSTMFGQTEPQVNFATATPSATVSKVAYEYLLADHVYLRENPSIKGKAVALLPIGTKMIIEEKSEREDTLDGIKSNWYRVSIGNDSGWVWGGLIAQKTFGSEASHNVKFAYGFESATVNEAGEIEQKHQLRAFKNGVQIDKIVFNGHQSKALEIKNIGNKGLFNVEDIIALDIPATEGNENKGKMYIFWNNGKFTNVASLIDHCDTSYSKTESFVFPSDMEGVKSRLVLETFITDFKTIAKNETAKEDKKLIISEYKWNGYKLVKVEDTPESTEDLVASEHLNPINF</sequence>
<evidence type="ECO:0000313" key="4">
    <source>
        <dbReference type="Proteomes" id="UP000294824"/>
    </source>
</evidence>
<dbReference type="AlphaFoldDB" id="A0A4R8MFH1"/>
<dbReference type="InterPro" id="IPR003646">
    <property type="entry name" value="SH3-like_bac-type"/>
</dbReference>
<name>A0A4R8MFH1_9FLAO</name>
<feature type="signal peptide" evidence="1">
    <location>
        <begin position="1"/>
        <end position="21"/>
    </location>
</feature>
<feature type="chain" id="PRO_5020719969" evidence="1">
    <location>
        <begin position="22"/>
        <end position="302"/>
    </location>
</feature>
<protein>
    <submittedName>
        <fullName evidence="3">SH3 domain-containing protein</fullName>
    </submittedName>
</protein>
<evidence type="ECO:0000313" key="3">
    <source>
        <dbReference type="EMBL" id="TDY63768.1"/>
    </source>
</evidence>
<dbReference type="Proteomes" id="UP000294824">
    <property type="component" value="Unassembled WGS sequence"/>
</dbReference>
<dbReference type="Gene3D" id="2.30.30.40">
    <property type="entry name" value="SH3 Domains"/>
    <property type="match status" value="1"/>
</dbReference>
<evidence type="ECO:0000256" key="1">
    <source>
        <dbReference type="SAM" id="SignalP"/>
    </source>
</evidence>
<organism evidence="3 4">
    <name type="scientific">Algibacter lectus</name>
    <dbReference type="NCBI Taxonomy" id="221126"/>
    <lineage>
        <taxon>Bacteria</taxon>
        <taxon>Pseudomonadati</taxon>
        <taxon>Bacteroidota</taxon>
        <taxon>Flavobacteriia</taxon>
        <taxon>Flavobacteriales</taxon>
        <taxon>Flavobacteriaceae</taxon>
        <taxon>Algibacter</taxon>
    </lineage>
</organism>
<keyword evidence="4" id="KW-1185">Reference proteome</keyword>
<evidence type="ECO:0000259" key="2">
    <source>
        <dbReference type="Pfam" id="PF08239"/>
    </source>
</evidence>
<dbReference type="RefSeq" id="WP_133965962.1">
    <property type="nucleotide sequence ID" value="NZ_SORL01000007.1"/>
</dbReference>
<accession>A0A4R8MFH1</accession>
<comment type="caution">
    <text evidence="3">The sequence shown here is derived from an EMBL/GenBank/DDBJ whole genome shotgun (WGS) entry which is preliminary data.</text>
</comment>
<gene>
    <name evidence="3" type="ORF">DFQ06_0662</name>
</gene>
<dbReference type="Pfam" id="PF08239">
    <property type="entry name" value="SH3_3"/>
    <property type="match status" value="1"/>
</dbReference>
<dbReference type="EMBL" id="SORL01000007">
    <property type="protein sequence ID" value="TDY63768.1"/>
    <property type="molecule type" value="Genomic_DNA"/>
</dbReference>
<feature type="domain" description="SH3b" evidence="2">
    <location>
        <begin position="50"/>
        <end position="109"/>
    </location>
</feature>